<evidence type="ECO:0000313" key="1">
    <source>
        <dbReference type="EMBL" id="KAI0064201.1"/>
    </source>
</evidence>
<sequence>MSFPTRSYLASHYNRYHRHPKPPHHKSKFRFHPTLNARPCDEDGNFLPDGTPPPPPDTNHDWTPFDDRPSFEFAELIFEKMQSSKGDIDHLLKIWAAKKVLDGDEGEFFHDYSELLKMIDAVSVGVASWETFKIKYSGPITAESPSWHHEEYIVHTRNIRTVLHNMASSPDFNGKWETRPYQEFANGARRFSNLMSGNWAFRQADRISEDGKTHGSMLLPVILGADKTTVSVATGNTEFHPLYASAGNVTNEMRRAHRDAVIPIAFLAIPKASREAEDTSAFRLFKKQLYHASIARILRPIEPYMTSPDVIRCPDRHYRRCIYEIGPFIADYPEQVMLAGIVQGWCPKCLAESEDLETEGSARFGEMTAHLIETYDSNTLWHIFGVVAGVTPFTHRFPRADIHELLTPDLLHQVIKGTFKDHLVTWVQEFVEINNTKKDAKRIMDDIDRKKVSQFTVDYS</sequence>
<evidence type="ECO:0000313" key="2">
    <source>
        <dbReference type="Proteomes" id="UP000814140"/>
    </source>
</evidence>
<dbReference type="EMBL" id="MU277199">
    <property type="protein sequence ID" value="KAI0064201.1"/>
    <property type="molecule type" value="Genomic_DNA"/>
</dbReference>
<accession>A0ACB8T7R6</accession>
<dbReference type="Proteomes" id="UP000814140">
    <property type="component" value="Unassembled WGS sequence"/>
</dbReference>
<protein>
    <submittedName>
        <fullName evidence="1">Uncharacterized protein</fullName>
    </submittedName>
</protein>
<reference evidence="1" key="1">
    <citation type="submission" date="2021-03" db="EMBL/GenBank/DDBJ databases">
        <authorList>
            <consortium name="DOE Joint Genome Institute"/>
            <person name="Ahrendt S."/>
            <person name="Looney B.P."/>
            <person name="Miyauchi S."/>
            <person name="Morin E."/>
            <person name="Drula E."/>
            <person name="Courty P.E."/>
            <person name="Chicoki N."/>
            <person name="Fauchery L."/>
            <person name="Kohler A."/>
            <person name="Kuo A."/>
            <person name="Labutti K."/>
            <person name="Pangilinan J."/>
            <person name="Lipzen A."/>
            <person name="Riley R."/>
            <person name="Andreopoulos W."/>
            <person name="He G."/>
            <person name="Johnson J."/>
            <person name="Barry K.W."/>
            <person name="Grigoriev I.V."/>
            <person name="Nagy L."/>
            <person name="Hibbett D."/>
            <person name="Henrissat B."/>
            <person name="Matheny P.B."/>
            <person name="Labbe J."/>
            <person name="Martin F."/>
        </authorList>
    </citation>
    <scope>NUCLEOTIDE SEQUENCE</scope>
    <source>
        <strain evidence="1">HHB10654</strain>
    </source>
</reference>
<comment type="caution">
    <text evidence="1">The sequence shown here is derived from an EMBL/GenBank/DDBJ whole genome shotgun (WGS) entry which is preliminary data.</text>
</comment>
<organism evidence="1 2">
    <name type="scientific">Artomyces pyxidatus</name>
    <dbReference type="NCBI Taxonomy" id="48021"/>
    <lineage>
        <taxon>Eukaryota</taxon>
        <taxon>Fungi</taxon>
        <taxon>Dikarya</taxon>
        <taxon>Basidiomycota</taxon>
        <taxon>Agaricomycotina</taxon>
        <taxon>Agaricomycetes</taxon>
        <taxon>Russulales</taxon>
        <taxon>Auriscalpiaceae</taxon>
        <taxon>Artomyces</taxon>
    </lineage>
</organism>
<keyword evidence="2" id="KW-1185">Reference proteome</keyword>
<proteinExistence type="predicted"/>
<reference evidence="1" key="2">
    <citation type="journal article" date="2022" name="New Phytol.">
        <title>Evolutionary transition to the ectomycorrhizal habit in the genomes of a hyperdiverse lineage of mushroom-forming fungi.</title>
        <authorList>
            <person name="Looney B."/>
            <person name="Miyauchi S."/>
            <person name="Morin E."/>
            <person name="Drula E."/>
            <person name="Courty P.E."/>
            <person name="Kohler A."/>
            <person name="Kuo A."/>
            <person name="LaButti K."/>
            <person name="Pangilinan J."/>
            <person name="Lipzen A."/>
            <person name="Riley R."/>
            <person name="Andreopoulos W."/>
            <person name="He G."/>
            <person name="Johnson J."/>
            <person name="Nolan M."/>
            <person name="Tritt A."/>
            <person name="Barry K.W."/>
            <person name="Grigoriev I.V."/>
            <person name="Nagy L.G."/>
            <person name="Hibbett D."/>
            <person name="Henrissat B."/>
            <person name="Matheny P.B."/>
            <person name="Labbe J."/>
            <person name="Martin F.M."/>
        </authorList>
    </citation>
    <scope>NUCLEOTIDE SEQUENCE</scope>
    <source>
        <strain evidence="1">HHB10654</strain>
    </source>
</reference>
<gene>
    <name evidence="1" type="ORF">BV25DRAFT_1914428</name>
</gene>
<name>A0ACB8T7R6_9AGAM</name>